<dbReference type="GO" id="GO:0016491">
    <property type="term" value="F:oxidoreductase activity"/>
    <property type="evidence" value="ECO:0007669"/>
    <property type="project" value="UniProtKB-UniRule"/>
</dbReference>
<dbReference type="InterPro" id="IPR048259">
    <property type="entry name" value="Cytochrome_b_N_euk/bac"/>
</dbReference>
<comment type="subcellular location">
    <subcellularLocation>
        <location evidence="2">Mitochondrion inner membrane</location>
        <topology evidence="2">Multi-pass membrane protein</topology>
    </subcellularLocation>
</comment>
<evidence type="ECO:0000313" key="22">
    <source>
        <dbReference type="EMBL" id="WMQ53063.1"/>
    </source>
</evidence>
<dbReference type="InterPro" id="IPR005797">
    <property type="entry name" value="Cyt_b/b6_N"/>
</dbReference>
<keyword evidence="6 18" id="KW-0349">Heme</keyword>
<feature type="binding site" description="axial binding residue" evidence="18">
    <location>
        <position position="183"/>
    </location>
    <ligand>
        <name>heme b</name>
        <dbReference type="ChEBI" id="CHEBI:60344"/>
        <label>b562</label>
    </ligand>
    <ligandPart>
        <name>Fe</name>
        <dbReference type="ChEBI" id="CHEBI:18248"/>
    </ligandPart>
</feature>
<feature type="binding site" evidence="17">
    <location>
        <position position="202"/>
    </location>
    <ligand>
        <name>a ubiquinone</name>
        <dbReference type="ChEBI" id="CHEBI:16389"/>
    </ligand>
</feature>
<evidence type="ECO:0000256" key="5">
    <source>
        <dbReference type="ARBA" id="ARBA00022448"/>
    </source>
</evidence>
<evidence type="ECO:0000256" key="19">
    <source>
        <dbReference type="RuleBase" id="RU362117"/>
    </source>
</evidence>
<dbReference type="GO" id="GO:0046872">
    <property type="term" value="F:metal ion binding"/>
    <property type="evidence" value="ECO:0007669"/>
    <property type="project" value="UniProtKB-UniRule"/>
</dbReference>
<reference evidence="22" key="1">
    <citation type="submission" date="2022-11" db="EMBL/GenBank/DDBJ databases">
        <authorList>
            <person name="Luo G."/>
        </authorList>
    </citation>
    <scope>NUCLEOTIDE SEQUENCE</scope>
</reference>
<geneLocation type="mitochondrion" evidence="22"/>
<feature type="binding site" description="axial binding residue" evidence="18">
    <location>
        <position position="197"/>
    </location>
    <ligand>
        <name>heme b</name>
        <dbReference type="ChEBI" id="CHEBI:60344"/>
        <label>b566</label>
    </ligand>
    <ligandPart>
        <name>Fe</name>
        <dbReference type="ChEBI" id="CHEBI:18248"/>
    </ligandPart>
</feature>
<evidence type="ECO:0000256" key="4">
    <source>
        <dbReference type="ARBA" id="ARBA00013531"/>
    </source>
</evidence>
<keyword evidence="8 19" id="KW-0812">Transmembrane</keyword>
<evidence type="ECO:0000256" key="6">
    <source>
        <dbReference type="ARBA" id="ARBA00022617"/>
    </source>
</evidence>
<evidence type="ECO:0000256" key="10">
    <source>
        <dbReference type="ARBA" id="ARBA00022792"/>
    </source>
</evidence>
<evidence type="ECO:0000256" key="14">
    <source>
        <dbReference type="ARBA" id="ARBA00023075"/>
    </source>
</evidence>
<evidence type="ECO:0000256" key="18">
    <source>
        <dbReference type="PIRSR" id="PIRSR038885-2"/>
    </source>
</evidence>
<feature type="transmembrane region" description="Helical" evidence="19">
    <location>
        <begin position="289"/>
        <end position="307"/>
    </location>
</feature>
<evidence type="ECO:0000256" key="11">
    <source>
        <dbReference type="ARBA" id="ARBA00022982"/>
    </source>
</evidence>
<dbReference type="InterPro" id="IPR016174">
    <property type="entry name" value="Di-haem_cyt_TM"/>
</dbReference>
<feature type="domain" description="Cytochrome b/b6 C-terminal region profile" evidence="21">
    <location>
        <begin position="211"/>
        <end position="378"/>
    </location>
</feature>
<evidence type="ECO:0000256" key="8">
    <source>
        <dbReference type="ARBA" id="ARBA00022692"/>
    </source>
</evidence>
<name>A0AA51NHT1_9HEMI</name>
<dbReference type="CDD" id="cd00290">
    <property type="entry name" value="cytochrome_b_C"/>
    <property type="match status" value="1"/>
</dbReference>
<evidence type="ECO:0000256" key="12">
    <source>
        <dbReference type="ARBA" id="ARBA00022989"/>
    </source>
</evidence>
<dbReference type="PROSITE" id="PS51002">
    <property type="entry name" value="CYTB_NTER"/>
    <property type="match status" value="1"/>
</dbReference>
<dbReference type="GO" id="GO:0045275">
    <property type="term" value="C:respiratory chain complex III"/>
    <property type="evidence" value="ECO:0007669"/>
    <property type="project" value="InterPro"/>
</dbReference>
<dbReference type="GO" id="GO:0006122">
    <property type="term" value="P:mitochondrial electron transport, ubiquinol to cytochrome c"/>
    <property type="evidence" value="ECO:0007669"/>
    <property type="project" value="TreeGrafter"/>
</dbReference>
<gene>
    <name evidence="22" type="primary">CYTB</name>
</gene>
<evidence type="ECO:0000256" key="15">
    <source>
        <dbReference type="ARBA" id="ARBA00023128"/>
    </source>
</evidence>
<feature type="transmembrane region" description="Helical" evidence="19">
    <location>
        <begin position="114"/>
        <end position="134"/>
    </location>
</feature>
<evidence type="ECO:0000256" key="7">
    <source>
        <dbReference type="ARBA" id="ARBA00022660"/>
    </source>
</evidence>
<comment type="subunit">
    <text evidence="3">The main subunits of complex b-c1 are: cytochrome b, cytochrome c1 and the Rieske protein.</text>
</comment>
<dbReference type="Pfam" id="PF00033">
    <property type="entry name" value="Cytochrome_B"/>
    <property type="match status" value="1"/>
</dbReference>
<keyword evidence="12 19" id="KW-1133">Transmembrane helix</keyword>
<dbReference type="PROSITE" id="PS51003">
    <property type="entry name" value="CYTB_CTER"/>
    <property type="match status" value="1"/>
</dbReference>
<feature type="domain" description="Cytochrome b/b6 N-terminal region profile" evidence="20">
    <location>
        <begin position="1"/>
        <end position="210"/>
    </location>
</feature>
<feature type="transmembrane region" description="Helical" evidence="19">
    <location>
        <begin position="78"/>
        <end position="99"/>
    </location>
</feature>
<accession>A0AA51NHT1</accession>
<dbReference type="GO" id="GO:0008121">
    <property type="term" value="F:quinol-cytochrome-c reductase activity"/>
    <property type="evidence" value="ECO:0007669"/>
    <property type="project" value="InterPro"/>
</dbReference>
<keyword evidence="14" id="KW-0830">Ubiquinone</keyword>
<keyword evidence="13 18" id="KW-0408">Iron</keyword>
<feature type="transmembrane region" description="Helical" evidence="19">
    <location>
        <begin position="221"/>
        <end position="243"/>
    </location>
</feature>
<dbReference type="SUPFAM" id="SSF81648">
    <property type="entry name" value="a domain/subunit of cytochrome bc1 complex (Ubiquinol-cytochrome c reductase)"/>
    <property type="match status" value="1"/>
</dbReference>
<feature type="transmembrane region" description="Helical" evidence="19">
    <location>
        <begin position="146"/>
        <end position="167"/>
    </location>
</feature>
<keyword evidence="11 19" id="KW-0249">Electron transport</keyword>
<evidence type="ECO:0000256" key="16">
    <source>
        <dbReference type="ARBA" id="ARBA00023136"/>
    </source>
</evidence>
<feature type="transmembrane region" description="Helical" evidence="19">
    <location>
        <begin position="179"/>
        <end position="200"/>
    </location>
</feature>
<proteinExistence type="inferred from homology"/>
<evidence type="ECO:0000256" key="13">
    <source>
        <dbReference type="ARBA" id="ARBA00023004"/>
    </source>
</evidence>
<keyword evidence="7 19" id="KW-0679">Respiratory chain</keyword>
<dbReference type="InterPro" id="IPR030689">
    <property type="entry name" value="Cytochrome_b"/>
</dbReference>
<evidence type="ECO:0000259" key="20">
    <source>
        <dbReference type="PROSITE" id="PS51002"/>
    </source>
</evidence>
<feature type="binding site" description="axial binding residue" evidence="18">
    <location>
        <position position="98"/>
    </location>
    <ligand>
        <name>heme b</name>
        <dbReference type="ChEBI" id="CHEBI:60344"/>
        <label>b566</label>
    </ligand>
    <ligandPart>
        <name>Fe</name>
        <dbReference type="ChEBI" id="CHEBI:18248"/>
    </ligandPart>
</feature>
<comment type="function">
    <text evidence="1 19">Component of the ubiquinol-cytochrome c reductase complex (complex III or cytochrome b-c1 complex) that is part of the mitochondrial respiratory chain. The b-c1 complex mediates electron transfer from ubiquinol to cytochrome c. Contributes to the generation of a proton gradient across the mitochondrial membrane that is then used for ATP synthesis.</text>
</comment>
<comment type="cofactor">
    <cofactor evidence="18">
        <name>heme</name>
        <dbReference type="ChEBI" id="CHEBI:30413"/>
    </cofactor>
    <text evidence="18">Binds 2 heme groups non-covalently.</text>
</comment>
<dbReference type="GO" id="GO:0005743">
    <property type="term" value="C:mitochondrial inner membrane"/>
    <property type="evidence" value="ECO:0007669"/>
    <property type="project" value="UniProtKB-SubCell"/>
</dbReference>
<dbReference type="Pfam" id="PF00032">
    <property type="entry name" value="Cytochrom_B_C"/>
    <property type="match status" value="1"/>
</dbReference>
<evidence type="ECO:0000256" key="2">
    <source>
        <dbReference type="ARBA" id="ARBA00004448"/>
    </source>
</evidence>
<sequence>MNKPLRKNNPIIKILNYSIIDLPAPINISFWWNFGVLLGSCLTIQLITGILLSMHYSATIDTAFYSLSHIMRDVNYGWLLRSIHSNGASLFFICIYLHTGRGIYYGSYKFAKTWITGVLIMLLTMATAFLGYVLPWGQMSFWGATVITNLLSAFPYIGPTLVNWIWGGFAVDNATLNRFFSLHFMLPFIITLMVVIHIFFLHTTGSNNPIGLNSNSDKIPFHPYFSIKDLMGIIITMMILLMMNFSEPFLLSDPDNFTSANPMVTPVHIQPEWYFLFAYAILRSIPNKLGGVMALFMSILILLILPFSMKMKFKGISFYPIAQINIWAFLTTTILLTWIGARPVELPYTDIGALLTIMYFSYFLTDPLLTKQWDKLTS</sequence>
<keyword evidence="9 18" id="KW-0479">Metal-binding</keyword>
<evidence type="ECO:0000256" key="1">
    <source>
        <dbReference type="ARBA" id="ARBA00002566"/>
    </source>
</evidence>
<feature type="transmembrane region" description="Helical" evidence="19">
    <location>
        <begin position="319"/>
        <end position="339"/>
    </location>
</feature>
<dbReference type="EMBL" id="OP765234">
    <property type="protein sequence ID" value="WMQ53063.1"/>
    <property type="molecule type" value="Genomic_DNA"/>
</dbReference>
<dbReference type="CDD" id="cd00284">
    <property type="entry name" value="Cytochrome_b_N"/>
    <property type="match status" value="1"/>
</dbReference>
<dbReference type="SUPFAM" id="SSF81342">
    <property type="entry name" value="Transmembrane di-heme cytochromes"/>
    <property type="match status" value="1"/>
</dbReference>
<evidence type="ECO:0000256" key="17">
    <source>
        <dbReference type="PIRSR" id="PIRSR038885-1"/>
    </source>
</evidence>
<dbReference type="InterPro" id="IPR005798">
    <property type="entry name" value="Cyt_b/b6_C"/>
</dbReference>
<comment type="cofactor">
    <cofactor evidence="19">
        <name>heme b</name>
        <dbReference type="ChEBI" id="CHEBI:60344"/>
    </cofactor>
    <text evidence="19">Binds 2 heme groups non-covalently.</text>
</comment>
<evidence type="ECO:0000256" key="3">
    <source>
        <dbReference type="ARBA" id="ARBA00011649"/>
    </source>
</evidence>
<feature type="transmembrane region" description="Helical" evidence="19">
    <location>
        <begin position="30"/>
        <end position="57"/>
    </location>
</feature>
<organism evidence="22">
    <name type="scientific">Empoascanara sp</name>
    <dbReference type="NCBI Taxonomy" id="3057156"/>
    <lineage>
        <taxon>Eukaryota</taxon>
        <taxon>Metazoa</taxon>
        <taxon>Ecdysozoa</taxon>
        <taxon>Arthropoda</taxon>
        <taxon>Hexapoda</taxon>
        <taxon>Insecta</taxon>
        <taxon>Pterygota</taxon>
        <taxon>Neoptera</taxon>
        <taxon>Paraneoptera</taxon>
        <taxon>Hemiptera</taxon>
        <taxon>Auchenorrhyncha</taxon>
        <taxon>Membracoidea</taxon>
        <taxon>Cicadellidae</taxon>
        <taxon>Typhlocybinae</taxon>
        <taxon>Erythroneurini</taxon>
        <taxon>Empoascanara</taxon>
    </lineage>
</organism>
<feature type="transmembrane region" description="Helical" evidence="19">
    <location>
        <begin position="351"/>
        <end position="369"/>
    </location>
</feature>
<dbReference type="InterPro" id="IPR036150">
    <property type="entry name" value="Cyt_b/b6_C_sf"/>
</dbReference>
<keyword evidence="5 19" id="KW-0813">Transport</keyword>
<dbReference type="PIRSF" id="PIRSF038885">
    <property type="entry name" value="COB"/>
    <property type="match status" value="1"/>
</dbReference>
<feature type="binding site" description="axial binding residue" evidence="18">
    <location>
        <position position="84"/>
    </location>
    <ligand>
        <name>heme b</name>
        <dbReference type="ChEBI" id="CHEBI:60344"/>
        <label>b562</label>
    </ligand>
    <ligandPart>
        <name>Fe</name>
        <dbReference type="ChEBI" id="CHEBI:18248"/>
    </ligandPart>
</feature>
<dbReference type="PANTHER" id="PTHR19271:SF16">
    <property type="entry name" value="CYTOCHROME B"/>
    <property type="match status" value="1"/>
</dbReference>
<dbReference type="InterPro" id="IPR027387">
    <property type="entry name" value="Cytb/b6-like_sf"/>
</dbReference>
<evidence type="ECO:0000259" key="21">
    <source>
        <dbReference type="PROSITE" id="PS51003"/>
    </source>
</evidence>
<dbReference type="Gene3D" id="1.20.810.10">
    <property type="entry name" value="Cytochrome Bc1 Complex, Chain C"/>
    <property type="match status" value="1"/>
</dbReference>
<keyword evidence="10" id="KW-0999">Mitochondrion inner membrane</keyword>
<dbReference type="PANTHER" id="PTHR19271">
    <property type="entry name" value="CYTOCHROME B"/>
    <property type="match status" value="1"/>
</dbReference>
<evidence type="ECO:0000256" key="9">
    <source>
        <dbReference type="ARBA" id="ARBA00022723"/>
    </source>
</evidence>
<comment type="similarity">
    <text evidence="19">Belongs to the cytochrome b family.</text>
</comment>
<dbReference type="InterPro" id="IPR048260">
    <property type="entry name" value="Cytochrome_b_C_euk/bac"/>
</dbReference>
<protein>
    <recommendedName>
        <fullName evidence="4 19">Cytochrome b</fullName>
    </recommendedName>
</protein>
<dbReference type="AlphaFoldDB" id="A0AA51NHT1"/>
<keyword evidence="15 19" id="KW-0496">Mitochondrion</keyword>
<keyword evidence="16 19" id="KW-0472">Membrane</keyword>